<keyword evidence="5" id="KW-1185">Reference proteome</keyword>
<reference evidence="4 5" key="1">
    <citation type="journal article" date="2016" name="Proc. Natl. Acad. Sci. U.S.A.">
        <title>Comparative genomics of biotechnologically important yeasts.</title>
        <authorList>
            <person name="Riley R."/>
            <person name="Haridas S."/>
            <person name="Wolfe K.H."/>
            <person name="Lopes M.R."/>
            <person name="Hittinger C.T."/>
            <person name="Goeker M."/>
            <person name="Salamov A.A."/>
            <person name="Wisecaver J.H."/>
            <person name="Long T.M."/>
            <person name="Calvey C.H."/>
            <person name="Aerts A.L."/>
            <person name="Barry K.W."/>
            <person name="Choi C."/>
            <person name="Clum A."/>
            <person name="Coughlan A.Y."/>
            <person name="Deshpande S."/>
            <person name="Douglass A.P."/>
            <person name="Hanson S.J."/>
            <person name="Klenk H.-P."/>
            <person name="LaButti K.M."/>
            <person name="Lapidus A."/>
            <person name="Lindquist E.A."/>
            <person name="Lipzen A.M."/>
            <person name="Meier-Kolthoff J.P."/>
            <person name="Ohm R.A."/>
            <person name="Otillar R.P."/>
            <person name="Pangilinan J.L."/>
            <person name="Peng Y."/>
            <person name="Rokas A."/>
            <person name="Rosa C.A."/>
            <person name="Scheuner C."/>
            <person name="Sibirny A.A."/>
            <person name="Slot J.C."/>
            <person name="Stielow J.B."/>
            <person name="Sun H."/>
            <person name="Kurtzman C.P."/>
            <person name="Blackwell M."/>
            <person name="Grigoriev I.V."/>
            <person name="Jeffries T.W."/>
        </authorList>
    </citation>
    <scope>NUCLEOTIDE SEQUENCE [LARGE SCALE GENOMIC DNA]</scope>
    <source>
        <strain evidence="4 5">NRRL Y-11557</strain>
    </source>
</reference>
<dbReference type="GO" id="GO:0000932">
    <property type="term" value="C:P-body"/>
    <property type="evidence" value="ECO:0007669"/>
    <property type="project" value="TreeGrafter"/>
</dbReference>
<dbReference type="GO" id="GO:0030015">
    <property type="term" value="C:CCR4-NOT core complex"/>
    <property type="evidence" value="ECO:0007669"/>
    <property type="project" value="InterPro"/>
</dbReference>
<protein>
    <submittedName>
        <fullName evidence="4">Uncharacterized protein</fullName>
    </submittedName>
</protein>
<accession>A0A1E3QBL4</accession>
<dbReference type="Pfam" id="PF16418">
    <property type="entry name" value="CNOT1_HEAT"/>
    <property type="match status" value="1"/>
</dbReference>
<dbReference type="AlphaFoldDB" id="A0A1E3QBL4"/>
<dbReference type="GO" id="GO:0060090">
    <property type="term" value="F:molecular adaptor activity"/>
    <property type="evidence" value="ECO:0007669"/>
    <property type="project" value="TreeGrafter"/>
</dbReference>
<organism evidence="4 5">
    <name type="scientific">Lipomyces starkeyi NRRL Y-11557</name>
    <dbReference type="NCBI Taxonomy" id="675824"/>
    <lineage>
        <taxon>Eukaryota</taxon>
        <taxon>Fungi</taxon>
        <taxon>Dikarya</taxon>
        <taxon>Ascomycota</taxon>
        <taxon>Saccharomycotina</taxon>
        <taxon>Lipomycetes</taxon>
        <taxon>Lipomycetales</taxon>
        <taxon>Lipomycetaceae</taxon>
        <taxon>Lipomyces</taxon>
    </lineage>
</organism>
<dbReference type="STRING" id="675824.A0A1E3QBL4"/>
<dbReference type="InterPro" id="IPR040398">
    <property type="entry name" value="Not1"/>
</dbReference>
<dbReference type="InterPro" id="IPR032194">
    <property type="entry name" value="CNOT1_HEAT"/>
</dbReference>
<dbReference type="Gene3D" id="1.25.40.840">
    <property type="entry name" value="CCR4-NOT transcription complex subunit 1 TTP binding domain"/>
    <property type="match status" value="1"/>
</dbReference>
<gene>
    <name evidence="4" type="ORF">LIPSTDRAFT_238441</name>
</gene>
<dbReference type="Proteomes" id="UP000094385">
    <property type="component" value="Unassembled WGS sequence"/>
</dbReference>
<evidence type="ECO:0000259" key="1">
    <source>
        <dbReference type="Pfam" id="PF16415"/>
    </source>
</evidence>
<dbReference type="PANTHER" id="PTHR13162:SF8">
    <property type="entry name" value="CCR4-NOT TRANSCRIPTION COMPLEX SUBUNIT 1"/>
    <property type="match status" value="1"/>
</dbReference>
<dbReference type="InterPro" id="IPR038535">
    <property type="entry name" value="CNOT1_TTP_bind_sf"/>
</dbReference>
<dbReference type="InterPro" id="IPR032193">
    <property type="entry name" value="CNOT1_TTP_bind"/>
</dbReference>
<dbReference type="Pfam" id="PF16415">
    <property type="entry name" value="CNOT1_CAF1_bind"/>
    <property type="match status" value="1"/>
</dbReference>
<dbReference type="InterPro" id="IPR032191">
    <property type="entry name" value="CNOT1_CAF1_bind"/>
</dbReference>
<dbReference type="Pfam" id="PF16417">
    <property type="entry name" value="CNOT1_TTP_bind"/>
    <property type="match status" value="1"/>
</dbReference>
<dbReference type="GO" id="GO:0000288">
    <property type="term" value="P:nuclear-transcribed mRNA catabolic process, deadenylation-dependent decay"/>
    <property type="evidence" value="ECO:0007669"/>
    <property type="project" value="TreeGrafter"/>
</dbReference>
<evidence type="ECO:0000313" key="5">
    <source>
        <dbReference type="Proteomes" id="UP000094385"/>
    </source>
</evidence>
<feature type="domain" description="CCR4-NOT transcription complex subunit 1 TTP binding" evidence="2">
    <location>
        <begin position="371"/>
        <end position="534"/>
    </location>
</feature>
<dbReference type="GO" id="GO:0017148">
    <property type="term" value="P:negative regulation of translation"/>
    <property type="evidence" value="ECO:0007669"/>
    <property type="project" value="InterPro"/>
</dbReference>
<dbReference type="Gene3D" id="1.25.40.180">
    <property type="match status" value="1"/>
</dbReference>
<name>A0A1E3QBL4_LIPST</name>
<evidence type="ECO:0000313" key="4">
    <source>
        <dbReference type="EMBL" id="ODQ75093.1"/>
    </source>
</evidence>
<dbReference type="EMBL" id="KV454291">
    <property type="protein sequence ID" value="ODQ75093.1"/>
    <property type="molecule type" value="Genomic_DNA"/>
</dbReference>
<feature type="domain" description="CCR4-NOT transcription complex subunit 1 HEAT repeat" evidence="3">
    <location>
        <begin position="193"/>
        <end position="304"/>
    </location>
</feature>
<dbReference type="PANTHER" id="PTHR13162">
    <property type="entry name" value="CCR4-NOT TRANSCRIPTION COMPLEX"/>
    <property type="match status" value="1"/>
</dbReference>
<evidence type="ECO:0000259" key="3">
    <source>
        <dbReference type="Pfam" id="PF16418"/>
    </source>
</evidence>
<feature type="domain" description="CCR4-NOT transcription complex subunit 1 CAF1-binding" evidence="1">
    <location>
        <begin position="555"/>
        <end position="771"/>
    </location>
</feature>
<sequence length="1007" mass="113877">MSAELRDAQYTIDDLDEGVDTSFQPAFDEDTDDDTGECKQIERLPHLRHSEEIQLLCSNVLVKDPTGLALREFLSDLEAGEVYTNETYIKALCDWKLAKGTIDYDILEIPRVISDAVRLEQYGLEVQRYAKRLETHAFNLIDIVAAVFEKLNILDGQALAVRTLLNYAVDSCSELLLLGAVQLETPWMPIECDTINNLLEVYYRSENKVPRLFVLGSLWQANRDALTSFLIEKYNSKPMEIHQIAQLITELGVAPSLVNIRPYKFALDLFTNLSVCGEFSITRYLTSVIISANVEFTIDMLGHLDALINDSSKRYTIGLKEVYEFLRVLSELSIPLSCMDQWDRVREQCVLAYPRLVAYGRDLDLILIFNQNISSEFSESIIAEVDAKIEDLRNCRVHVSEAIEYLRILRKSASPVAQDLAACMMSLMFKWYQNLSELPLKDVAIFSTFMGLLIKHRLIVGTHLTVALEWIVRSLSTDVPDSKVFKAAANTAMQLVDALDICPDQFSETLAGLDSLANFAPDIWRVARDTKARQNLAVEYCRTGKPKSDVKEDLEVPVSATKHKIQDIMQSLTSNRVRIVATELESALHDEKCTNWFVDYLVGTLVVQNLSQCDTYLELLNAIKSDELNSMVLRRTYHISLTLIKSDESTHLASAMAKLYNLGTWLGKYTLARNKPIKTNHLCFKKLLRLGGEIDRVRVVVGFTCKVLEQAGNSVVFKRSNPWVMGVLRTLLEVYAHKVGDAMWKSDIEGLFKSLGADMAKVATTARAEETKTGVNEAHTDDVVANFDLISKTIDKKVAQIRGFMKNTVDIMWHKCIGFVEPPQPCMLVVINYVEESMERSLSEGHESPAALEEAKKQIEEGAEYCRDELYKQNIEQQAAAVFSACLERNGYSSYITSDHSSILEQEMDAVRTHLYDLIYNRITKEVNRSLPAIMQGTIYSPLKLYTAQDIHHPGQSEAEKISPVESEADGSIMRVMEVPDSPKKRPEVISIGRNDDRDEFRMARFI</sequence>
<dbReference type="OrthoDB" id="1933107at2759"/>
<proteinExistence type="predicted"/>
<evidence type="ECO:0000259" key="2">
    <source>
        <dbReference type="Pfam" id="PF16417"/>
    </source>
</evidence>